<dbReference type="Proteomes" id="UP000655044">
    <property type="component" value="Unassembled WGS sequence"/>
</dbReference>
<keyword evidence="4" id="KW-1185">Reference proteome</keyword>
<evidence type="ECO:0000313" key="3">
    <source>
        <dbReference type="EMBL" id="GIH88195.1"/>
    </source>
</evidence>
<name>A0A8J3S8S7_PLARO</name>
<dbReference type="AlphaFoldDB" id="A0A8J3S8S7"/>
<dbReference type="InterPro" id="IPR011990">
    <property type="entry name" value="TPR-like_helical_dom_sf"/>
</dbReference>
<dbReference type="SMART" id="SM00530">
    <property type="entry name" value="HTH_XRE"/>
    <property type="match status" value="1"/>
</dbReference>
<feature type="region of interest" description="Disordered" evidence="1">
    <location>
        <begin position="88"/>
        <end position="109"/>
    </location>
</feature>
<evidence type="ECO:0000259" key="2">
    <source>
        <dbReference type="PROSITE" id="PS50943"/>
    </source>
</evidence>
<dbReference type="CDD" id="cd00093">
    <property type="entry name" value="HTH_XRE"/>
    <property type="match status" value="1"/>
</dbReference>
<dbReference type="PROSITE" id="PS50943">
    <property type="entry name" value="HTH_CROC1"/>
    <property type="match status" value="1"/>
</dbReference>
<gene>
    <name evidence="3" type="ORF">Pro02_66030</name>
</gene>
<dbReference type="GO" id="GO:0003677">
    <property type="term" value="F:DNA binding"/>
    <property type="evidence" value="ECO:0007669"/>
    <property type="project" value="InterPro"/>
</dbReference>
<proteinExistence type="predicted"/>
<reference evidence="3" key="1">
    <citation type="submission" date="2021-01" db="EMBL/GenBank/DDBJ databases">
        <title>Whole genome shotgun sequence of Planobispora rosea NBRC 15558.</title>
        <authorList>
            <person name="Komaki H."/>
            <person name="Tamura T."/>
        </authorList>
    </citation>
    <scope>NUCLEOTIDE SEQUENCE</scope>
    <source>
        <strain evidence="3">NBRC 15558</strain>
    </source>
</reference>
<dbReference type="SUPFAM" id="SSF47413">
    <property type="entry name" value="lambda repressor-like DNA-binding domains"/>
    <property type="match status" value="1"/>
</dbReference>
<evidence type="ECO:0000313" key="4">
    <source>
        <dbReference type="Proteomes" id="UP000655044"/>
    </source>
</evidence>
<organism evidence="3 4">
    <name type="scientific">Planobispora rosea</name>
    <dbReference type="NCBI Taxonomy" id="35762"/>
    <lineage>
        <taxon>Bacteria</taxon>
        <taxon>Bacillati</taxon>
        <taxon>Actinomycetota</taxon>
        <taxon>Actinomycetes</taxon>
        <taxon>Streptosporangiales</taxon>
        <taxon>Streptosporangiaceae</taxon>
        <taxon>Planobispora</taxon>
    </lineage>
</organism>
<sequence>MVMDQRKVRETLDAVFARQDMTEVCKRRDLGGIIRILGKYGVTQGQIASLTGIAQGRISEYKTGKRIPTAKSTFEAIADGLGMPAHSRRALGLSPSGGTDGADGARSNGGEFQISTDTFDLQLLAEAVGKRGDALKRRELLSMIARVGATTSLAQNEVWERLSYALTKPSAIDEAIVREMEARSAGFHRLEEIMSASSIFKGLAAHLREVATILNGTTPDPKDELRRRLIVVAGESSVLAGWIASDLGSATTARNFYATAERGAKEVDDSSIIACTYAYRSYIPSAKGSHGRARALLGSALELLPPSMSPGTASWLAARHAEESAALGDRETALRSWAQAEEAFSITDPEEDRVWTRFLDQDRFDSFRIATYSKVGKLTEAEELAHAVIARLPEVDRKRAAIILGDIATAHIVQGSVDEAAKLAREGLRAVRETESAIWLPRFEVIAEPLRRWRTQPAVRAFLEELAMTKRQFASSPR</sequence>
<accession>A0A8J3S8S7</accession>
<comment type="caution">
    <text evidence="3">The sequence shown here is derived from an EMBL/GenBank/DDBJ whole genome shotgun (WGS) entry which is preliminary data.</text>
</comment>
<dbReference type="Gene3D" id="1.25.40.10">
    <property type="entry name" value="Tetratricopeptide repeat domain"/>
    <property type="match status" value="1"/>
</dbReference>
<protein>
    <recommendedName>
        <fullName evidence="2">HTH cro/C1-type domain-containing protein</fullName>
    </recommendedName>
</protein>
<dbReference type="InterPro" id="IPR010982">
    <property type="entry name" value="Lambda_DNA-bd_dom_sf"/>
</dbReference>
<evidence type="ECO:0000256" key="1">
    <source>
        <dbReference type="SAM" id="MobiDB-lite"/>
    </source>
</evidence>
<dbReference type="InterPro" id="IPR001387">
    <property type="entry name" value="Cro/C1-type_HTH"/>
</dbReference>
<feature type="domain" description="HTH cro/C1-type" evidence="2">
    <location>
        <begin position="33"/>
        <end position="88"/>
    </location>
</feature>
<dbReference type="EMBL" id="BOOI01000076">
    <property type="protein sequence ID" value="GIH88195.1"/>
    <property type="molecule type" value="Genomic_DNA"/>
</dbReference>
<dbReference type="RefSeq" id="WP_189243788.1">
    <property type="nucleotide sequence ID" value="NZ_BMQP01000050.1"/>
</dbReference>
<dbReference type="Gene3D" id="1.10.260.40">
    <property type="entry name" value="lambda repressor-like DNA-binding domains"/>
    <property type="match status" value="1"/>
</dbReference>